<evidence type="ECO:0000313" key="1">
    <source>
        <dbReference type="EMBL" id="KIA89461.1"/>
    </source>
</evidence>
<organism evidence="1 2">
    <name type="scientific">Pedobacter kyungheensis</name>
    <dbReference type="NCBI Taxonomy" id="1069985"/>
    <lineage>
        <taxon>Bacteria</taxon>
        <taxon>Pseudomonadati</taxon>
        <taxon>Bacteroidota</taxon>
        <taxon>Sphingobacteriia</taxon>
        <taxon>Sphingobacteriales</taxon>
        <taxon>Sphingobacteriaceae</taxon>
        <taxon>Pedobacter</taxon>
    </lineage>
</organism>
<proteinExistence type="predicted"/>
<dbReference type="Proteomes" id="UP000031246">
    <property type="component" value="Unassembled WGS sequence"/>
</dbReference>
<name>A0A0C1CYH9_9SPHI</name>
<reference evidence="1 2" key="1">
    <citation type="submission" date="2014-10" db="EMBL/GenBank/DDBJ databases">
        <title>Pedobacter Kyungheensis.</title>
        <authorList>
            <person name="Anderson B.M."/>
            <person name="Newman J.D."/>
        </authorList>
    </citation>
    <scope>NUCLEOTIDE SEQUENCE [LARGE SCALE GENOMIC DNA]</scope>
    <source>
        <strain evidence="1 2">KACC 16221</strain>
    </source>
</reference>
<dbReference type="InterPro" id="IPR053825">
    <property type="entry name" value="DUF7009"/>
</dbReference>
<sequence>MKIRIKGNFIRYRLTRPEVEGLSANCTLSETVDFGNRKLIYSITCTGGDALSATFIGDEINLRFPEAWLTEWQSTDKVGYKATSGALSILLEKDFTCLDNVEEDQRDHYPNPLLNQPK</sequence>
<gene>
    <name evidence="1" type="ORF">OC25_25380</name>
</gene>
<dbReference type="EMBL" id="JSYN01000044">
    <property type="protein sequence ID" value="KIA89461.1"/>
    <property type="molecule type" value="Genomic_DNA"/>
</dbReference>
<accession>A0A0C1CYH9</accession>
<dbReference type="Pfam" id="PF22668">
    <property type="entry name" value="DUF7009"/>
    <property type="match status" value="1"/>
</dbReference>
<evidence type="ECO:0000313" key="2">
    <source>
        <dbReference type="Proteomes" id="UP000031246"/>
    </source>
</evidence>
<dbReference type="OrthoDB" id="7060517at2"/>
<dbReference type="RefSeq" id="WP_039482843.1">
    <property type="nucleotide sequence ID" value="NZ_JSYN01000044.1"/>
</dbReference>
<keyword evidence="2" id="KW-1185">Reference proteome</keyword>
<comment type="caution">
    <text evidence="1">The sequence shown here is derived from an EMBL/GenBank/DDBJ whole genome shotgun (WGS) entry which is preliminary data.</text>
</comment>
<dbReference type="AlphaFoldDB" id="A0A0C1CYH9"/>
<protein>
    <submittedName>
        <fullName evidence="1">Uncharacterized protein</fullName>
    </submittedName>
</protein>